<comment type="similarity">
    <text evidence="1">Belongs to the thioredoxin family. DsbA subfamily.</text>
</comment>
<evidence type="ECO:0000256" key="3">
    <source>
        <dbReference type="ARBA" id="ARBA00023002"/>
    </source>
</evidence>
<dbReference type="Pfam" id="PF13462">
    <property type="entry name" value="Thioredoxin_4"/>
    <property type="match status" value="2"/>
</dbReference>
<evidence type="ECO:0000256" key="4">
    <source>
        <dbReference type="ARBA" id="ARBA00023157"/>
    </source>
</evidence>
<feature type="domain" description="Thioredoxin" evidence="7">
    <location>
        <begin position="249"/>
        <end position="436"/>
    </location>
</feature>
<keyword evidence="4" id="KW-1015">Disulfide bond</keyword>
<dbReference type="PROSITE" id="PS51352">
    <property type="entry name" value="THIOREDOXIN_2"/>
    <property type="match status" value="2"/>
</dbReference>
<evidence type="ECO:0000313" key="8">
    <source>
        <dbReference type="EMBL" id="WXA96462.1"/>
    </source>
</evidence>
<dbReference type="PANTHER" id="PTHR13887:SF14">
    <property type="entry name" value="DISULFIDE BOND FORMATION PROTEIN D"/>
    <property type="match status" value="1"/>
</dbReference>
<dbReference type="InterPro" id="IPR001853">
    <property type="entry name" value="DSBA-like_thioredoxin_dom"/>
</dbReference>
<dbReference type="InterPro" id="IPR012336">
    <property type="entry name" value="Thioredoxin-like_fold"/>
</dbReference>
<protein>
    <submittedName>
        <fullName evidence="8">Thioredoxin domain-containing protein</fullName>
    </submittedName>
</protein>
<evidence type="ECO:0000256" key="5">
    <source>
        <dbReference type="ARBA" id="ARBA00023284"/>
    </source>
</evidence>
<gene>
    <name evidence="8" type="ORF">LZC95_06365</name>
</gene>
<dbReference type="PANTHER" id="PTHR13887">
    <property type="entry name" value="GLUTATHIONE S-TRANSFERASE KAPPA"/>
    <property type="match status" value="1"/>
</dbReference>
<organism evidence="8 9">
    <name type="scientific">Pendulispora brunnea</name>
    <dbReference type="NCBI Taxonomy" id="2905690"/>
    <lineage>
        <taxon>Bacteria</taxon>
        <taxon>Pseudomonadati</taxon>
        <taxon>Myxococcota</taxon>
        <taxon>Myxococcia</taxon>
        <taxon>Myxococcales</taxon>
        <taxon>Sorangiineae</taxon>
        <taxon>Pendulisporaceae</taxon>
        <taxon>Pendulispora</taxon>
    </lineage>
</organism>
<proteinExistence type="inferred from homology"/>
<dbReference type="Gene3D" id="3.40.30.10">
    <property type="entry name" value="Glutaredoxin"/>
    <property type="match status" value="3"/>
</dbReference>
<dbReference type="RefSeq" id="WP_394847078.1">
    <property type="nucleotide sequence ID" value="NZ_CP089982.1"/>
</dbReference>
<keyword evidence="2" id="KW-0732">Signal</keyword>
<reference evidence="8 9" key="1">
    <citation type="submission" date="2021-12" db="EMBL/GenBank/DDBJ databases">
        <title>Discovery of the Pendulisporaceae a myxobacterial family with distinct sporulation behavior and unique specialized metabolism.</title>
        <authorList>
            <person name="Garcia R."/>
            <person name="Popoff A."/>
            <person name="Bader C.D."/>
            <person name="Loehr J."/>
            <person name="Walesch S."/>
            <person name="Walt C."/>
            <person name="Boldt J."/>
            <person name="Bunk B."/>
            <person name="Haeckl F.J.F.P.J."/>
            <person name="Gunesch A.P."/>
            <person name="Birkelbach J."/>
            <person name="Nuebel U."/>
            <person name="Pietschmann T."/>
            <person name="Bach T."/>
            <person name="Mueller R."/>
        </authorList>
    </citation>
    <scope>NUCLEOTIDE SEQUENCE [LARGE SCALE GENOMIC DNA]</scope>
    <source>
        <strain evidence="8 9">MSr12523</strain>
    </source>
</reference>
<evidence type="ECO:0000256" key="6">
    <source>
        <dbReference type="SAM" id="MobiDB-lite"/>
    </source>
</evidence>
<keyword evidence="9" id="KW-1185">Reference proteome</keyword>
<dbReference type="Proteomes" id="UP001379533">
    <property type="component" value="Chromosome"/>
</dbReference>
<dbReference type="InterPro" id="IPR036249">
    <property type="entry name" value="Thioredoxin-like_sf"/>
</dbReference>
<feature type="region of interest" description="Disordered" evidence="6">
    <location>
        <begin position="243"/>
        <end position="265"/>
    </location>
</feature>
<evidence type="ECO:0000256" key="2">
    <source>
        <dbReference type="ARBA" id="ARBA00022729"/>
    </source>
</evidence>
<feature type="domain" description="Thioredoxin" evidence="7">
    <location>
        <begin position="449"/>
        <end position="638"/>
    </location>
</feature>
<evidence type="ECO:0000256" key="1">
    <source>
        <dbReference type="ARBA" id="ARBA00005791"/>
    </source>
</evidence>
<dbReference type="SUPFAM" id="SSF52833">
    <property type="entry name" value="Thioredoxin-like"/>
    <property type="match status" value="3"/>
</dbReference>
<dbReference type="EMBL" id="CP089982">
    <property type="protein sequence ID" value="WXA96462.1"/>
    <property type="molecule type" value="Genomic_DNA"/>
</dbReference>
<name>A0ABZ2KCS3_9BACT</name>
<keyword evidence="3" id="KW-0560">Oxidoreductase</keyword>
<keyword evidence="5" id="KW-0676">Redox-active center</keyword>
<evidence type="ECO:0000259" key="7">
    <source>
        <dbReference type="PROSITE" id="PS51352"/>
    </source>
</evidence>
<dbReference type="InterPro" id="IPR013766">
    <property type="entry name" value="Thioredoxin_domain"/>
</dbReference>
<accession>A0ABZ2KCS3</accession>
<dbReference type="Pfam" id="PF01323">
    <property type="entry name" value="DSBA"/>
    <property type="match status" value="1"/>
</dbReference>
<evidence type="ECO:0000313" key="9">
    <source>
        <dbReference type="Proteomes" id="UP001379533"/>
    </source>
</evidence>
<sequence>MFVARPSSAVERFLFGCFIVCTLVCAGCKARAPDSKTGAAGAGASSEARTWVPLDETPLRGPATAALTLVVFCDYESPYCARAFEHLRGLRREYGDALRIQYRHNPLPIYEHSQSAAEAVAAAAEQGKFWAYHDRLTEHREALDRASLDRYATELGLDMNRFREALESERARKKVDGDSILAAQLQVRGAPVFFVNGRGIRGLRDYATYKRIFDEEWAAADALLKSGTEPAALYRRIAHDGSGPVDAGPVKEEPVPADNTPPPLDPNIVYKVETGDSPAKGPANAKVTIVLWSDFECARCGAFEKELDAALAPYERDVRVVWKFRPIPDHPAAMLAAETALAAGREGKFWEMHDLLFLGPVEGRAKLEGYAKKLNLDGARFREALDDRPYSESVAKDLALSEDLVIRNLPTFFINGKRMAEATVDAIRARVREELKGAARPYESIIAQGQEGLGLRAAELPPLPKGHYPVDVGTSPMRGPKDAPVTIVTFSDFQCPYCAKLEKTLDKVRAHYGDKVRIVWKDAPGTDIHPDAMGAHVAARAAGEQGRFWEMHDAIFSRPYVLGRAMLERHAERLGLDMDRFRRDMDSGKFEAAIREETEYGVSLAGPSGTPTVFVNGRLMPGAFPFETFRQVIDEALR</sequence>